<dbReference type="EMBL" id="BOQE01000001">
    <property type="protein sequence ID" value="GIM45821.1"/>
    <property type="molecule type" value="Genomic_DNA"/>
</dbReference>
<comment type="caution">
    <text evidence="1">The sequence shown here is derived from an EMBL/GenBank/DDBJ whole genome shotgun (WGS) entry which is preliminary data.</text>
</comment>
<evidence type="ECO:0008006" key="3">
    <source>
        <dbReference type="Google" id="ProtNLM"/>
    </source>
</evidence>
<sequence>MSSEVLDTMLKQKIEPLRWEMIHLVKEKGNLADESVVALAQQLDKHLIVAQQLMRPPRNEMSFPKA</sequence>
<dbReference type="InterPro" id="IPR018540">
    <property type="entry name" value="Spo0E-like"/>
</dbReference>
<evidence type="ECO:0000313" key="1">
    <source>
        <dbReference type="EMBL" id="GIM45821.1"/>
    </source>
</evidence>
<dbReference type="AlphaFoldDB" id="A0AAV4LDM1"/>
<reference evidence="1" key="1">
    <citation type="journal article" date="2023" name="Int. J. Syst. Evol. Microbiol.">
        <title>Collibacillus ludicampi gen. nov., sp. nov., a new soil bacterium of the family Alicyclobacillaceae.</title>
        <authorList>
            <person name="Jojima T."/>
            <person name="Ioku Y."/>
            <person name="Fukuta Y."/>
            <person name="Shirasaka N."/>
            <person name="Matsumura Y."/>
            <person name="Mori M."/>
        </authorList>
    </citation>
    <scope>NUCLEOTIDE SEQUENCE</scope>
    <source>
        <strain evidence="1">TP075</strain>
    </source>
</reference>
<accession>A0AAV4LDM1</accession>
<dbReference type="Proteomes" id="UP001057291">
    <property type="component" value="Unassembled WGS sequence"/>
</dbReference>
<protein>
    <recommendedName>
        <fullName evidence="3">Spo0E like sporulation regulatory protein</fullName>
    </recommendedName>
</protein>
<dbReference type="RefSeq" id="WP_282198989.1">
    <property type="nucleotide sequence ID" value="NZ_BOQE01000001.1"/>
</dbReference>
<gene>
    <name evidence="1" type="ORF">DNHGIG_13700</name>
</gene>
<dbReference type="Pfam" id="PF09388">
    <property type="entry name" value="SpoOE-like"/>
    <property type="match status" value="1"/>
</dbReference>
<dbReference type="GO" id="GO:0046983">
    <property type="term" value="F:protein dimerization activity"/>
    <property type="evidence" value="ECO:0007669"/>
    <property type="project" value="InterPro"/>
</dbReference>
<keyword evidence="2" id="KW-1185">Reference proteome</keyword>
<organism evidence="1 2">
    <name type="scientific">Collibacillus ludicampi</name>
    <dbReference type="NCBI Taxonomy" id="2771369"/>
    <lineage>
        <taxon>Bacteria</taxon>
        <taxon>Bacillati</taxon>
        <taxon>Bacillota</taxon>
        <taxon>Bacilli</taxon>
        <taxon>Bacillales</taxon>
        <taxon>Alicyclobacillaceae</taxon>
        <taxon>Collibacillus</taxon>
    </lineage>
</organism>
<dbReference type="SUPFAM" id="SSF140500">
    <property type="entry name" value="BAS1536-like"/>
    <property type="match status" value="1"/>
</dbReference>
<name>A0AAV4LDM1_9BACL</name>
<dbReference type="InterPro" id="IPR037208">
    <property type="entry name" value="Spo0E-like_sf"/>
</dbReference>
<dbReference type="Gene3D" id="4.10.280.10">
    <property type="entry name" value="Helix-loop-helix DNA-binding domain"/>
    <property type="match status" value="1"/>
</dbReference>
<proteinExistence type="predicted"/>
<dbReference type="GO" id="GO:0043937">
    <property type="term" value="P:regulation of sporulation"/>
    <property type="evidence" value="ECO:0007669"/>
    <property type="project" value="InterPro"/>
</dbReference>
<dbReference type="InterPro" id="IPR036638">
    <property type="entry name" value="HLH_DNA-bd_sf"/>
</dbReference>
<evidence type="ECO:0000313" key="2">
    <source>
        <dbReference type="Proteomes" id="UP001057291"/>
    </source>
</evidence>